<evidence type="ECO:0000313" key="1">
    <source>
        <dbReference type="EMBL" id="KAJ2966862.1"/>
    </source>
</evidence>
<organism evidence="1 2">
    <name type="scientific">Trametes sanguinea</name>
    <dbReference type="NCBI Taxonomy" id="158606"/>
    <lineage>
        <taxon>Eukaryota</taxon>
        <taxon>Fungi</taxon>
        <taxon>Dikarya</taxon>
        <taxon>Basidiomycota</taxon>
        <taxon>Agaricomycotina</taxon>
        <taxon>Agaricomycetes</taxon>
        <taxon>Polyporales</taxon>
        <taxon>Polyporaceae</taxon>
        <taxon>Trametes</taxon>
    </lineage>
</organism>
<gene>
    <name evidence="1" type="ORF">NUW54_g13684</name>
</gene>
<comment type="caution">
    <text evidence="1">The sequence shown here is derived from an EMBL/GenBank/DDBJ whole genome shotgun (WGS) entry which is preliminary data.</text>
</comment>
<reference evidence="1" key="1">
    <citation type="submission" date="2022-08" db="EMBL/GenBank/DDBJ databases">
        <title>Genome Sequence of Pycnoporus sanguineus.</title>
        <authorList>
            <person name="Buettner E."/>
        </authorList>
    </citation>
    <scope>NUCLEOTIDE SEQUENCE</scope>
    <source>
        <strain evidence="1">CG-C14</strain>
    </source>
</reference>
<evidence type="ECO:0000313" key="2">
    <source>
        <dbReference type="Proteomes" id="UP001144978"/>
    </source>
</evidence>
<proteinExistence type="predicted"/>
<accession>A0ACC1MIM1</accession>
<dbReference type="EMBL" id="JANSHE010006514">
    <property type="protein sequence ID" value="KAJ2966862.1"/>
    <property type="molecule type" value="Genomic_DNA"/>
</dbReference>
<dbReference type="Proteomes" id="UP001144978">
    <property type="component" value="Unassembled WGS sequence"/>
</dbReference>
<name>A0ACC1MIM1_9APHY</name>
<protein>
    <submittedName>
        <fullName evidence="1">Uncharacterized protein</fullName>
    </submittedName>
</protein>
<sequence length="136" mass="15147">MSVVGIDFGALHSKIGVARHRGIDIIINEVSNRATPIAYCRSRTRPEDAGRSNAGAGLNEDNFIWPLRKQYAQPPSSVGMQCRRGEMEVIEVYKARAGGERGRRALLSLDSIIASVTYRARPPRLKNKENKDGRER</sequence>
<keyword evidence="2" id="KW-1185">Reference proteome</keyword>